<protein>
    <submittedName>
        <fullName evidence="2">Uncharacterized protein</fullName>
    </submittedName>
</protein>
<feature type="compositionally biased region" description="Basic and acidic residues" evidence="1">
    <location>
        <begin position="260"/>
        <end position="271"/>
    </location>
</feature>
<name>A0AAE1CXA6_9GAST</name>
<accession>A0AAE1CXA6</accession>
<evidence type="ECO:0000313" key="3">
    <source>
        <dbReference type="Proteomes" id="UP001283361"/>
    </source>
</evidence>
<gene>
    <name evidence="2" type="ORF">RRG08_064000</name>
</gene>
<dbReference type="AlphaFoldDB" id="A0AAE1CXA6"/>
<feature type="compositionally biased region" description="Basic and acidic residues" evidence="1">
    <location>
        <begin position="205"/>
        <end position="216"/>
    </location>
</feature>
<organism evidence="2 3">
    <name type="scientific">Elysia crispata</name>
    <name type="common">lettuce slug</name>
    <dbReference type="NCBI Taxonomy" id="231223"/>
    <lineage>
        <taxon>Eukaryota</taxon>
        <taxon>Metazoa</taxon>
        <taxon>Spiralia</taxon>
        <taxon>Lophotrochozoa</taxon>
        <taxon>Mollusca</taxon>
        <taxon>Gastropoda</taxon>
        <taxon>Heterobranchia</taxon>
        <taxon>Euthyneura</taxon>
        <taxon>Panpulmonata</taxon>
        <taxon>Sacoglossa</taxon>
        <taxon>Placobranchoidea</taxon>
        <taxon>Plakobranchidae</taxon>
        <taxon>Elysia</taxon>
    </lineage>
</organism>
<feature type="region of interest" description="Disordered" evidence="1">
    <location>
        <begin position="1"/>
        <end position="305"/>
    </location>
</feature>
<evidence type="ECO:0000313" key="2">
    <source>
        <dbReference type="EMBL" id="KAK3743144.1"/>
    </source>
</evidence>
<reference evidence="2" key="1">
    <citation type="journal article" date="2023" name="G3 (Bethesda)">
        <title>A reference genome for the long-term kleptoplast-retaining sea slug Elysia crispata morphotype clarki.</title>
        <authorList>
            <person name="Eastman K.E."/>
            <person name="Pendleton A.L."/>
            <person name="Shaikh M.A."/>
            <person name="Suttiyut T."/>
            <person name="Ogas R."/>
            <person name="Tomko P."/>
            <person name="Gavelis G."/>
            <person name="Widhalm J.R."/>
            <person name="Wisecaver J.H."/>
        </authorList>
    </citation>
    <scope>NUCLEOTIDE SEQUENCE</scope>
    <source>
        <strain evidence="2">ECLA1</strain>
    </source>
</reference>
<dbReference type="EMBL" id="JAWDGP010006323">
    <property type="protein sequence ID" value="KAK3743144.1"/>
    <property type="molecule type" value="Genomic_DNA"/>
</dbReference>
<feature type="compositionally biased region" description="Basic and acidic residues" evidence="1">
    <location>
        <begin position="128"/>
        <end position="139"/>
    </location>
</feature>
<feature type="compositionally biased region" description="Basic and acidic residues" evidence="1">
    <location>
        <begin position="104"/>
        <end position="115"/>
    </location>
</feature>
<proteinExistence type="predicted"/>
<keyword evidence="3" id="KW-1185">Reference proteome</keyword>
<sequence length="366" mass="42650">MSAHRKTKKVGELIGDPNEGKNYPQPRLQNFIRRPKRRKELPATTLAKLHTETQKKERTTRNHARKTSYGDPKEGKNYPQPRSQNFMRRPKRRKELPATTLAKLHAETQKKERTTRNHACKTSYGDPNEGKTQKKERTSCGDPQPTLAKLHAETQKKERTTRNHACKTSYGDPKEGKNYPQPRLQNFIRRPKRRKELPATTLAKLHTETQKKERTTRNHARKTSYGDSKEGKNYPQPRLQNFIRRPKRRKELPATTLAKLHAETQKKERTTRNHACKTSYGDPKEGKNYPQPRSQNFIRRPKRRKELPAKLQNVWIRGNKFYSTTKMKPNKAKVSDLHGRGSIIFAFSSVLAEFVCSNHSVVHIMQ</sequence>
<comment type="caution">
    <text evidence="2">The sequence shown here is derived from an EMBL/GenBank/DDBJ whole genome shotgun (WGS) entry which is preliminary data.</text>
</comment>
<dbReference type="Proteomes" id="UP001283361">
    <property type="component" value="Unassembled WGS sequence"/>
</dbReference>
<feature type="compositionally biased region" description="Basic and acidic residues" evidence="1">
    <location>
        <begin position="150"/>
        <end position="161"/>
    </location>
</feature>
<evidence type="ECO:0000256" key="1">
    <source>
        <dbReference type="SAM" id="MobiDB-lite"/>
    </source>
</evidence>
<feature type="compositionally biased region" description="Basic and acidic residues" evidence="1">
    <location>
        <begin position="49"/>
        <end position="60"/>
    </location>
</feature>